<dbReference type="CDD" id="cd02856">
    <property type="entry name" value="E_set_GDE_Isoamylase_N"/>
    <property type="match status" value="1"/>
</dbReference>
<proteinExistence type="inferred from homology"/>
<name>A0A348G514_9HYPH</name>
<comment type="similarity">
    <text evidence="2 13">Belongs to the disproportionating enzyme family.</text>
</comment>
<dbReference type="Gene3D" id="2.60.40.1180">
    <property type="entry name" value="Golgi alpha-mannosidase II"/>
    <property type="match status" value="1"/>
</dbReference>
<keyword evidence="7 13" id="KW-0808">Transferase</keyword>
<dbReference type="PANTHER" id="PTHR43002">
    <property type="entry name" value="GLYCOGEN DEBRANCHING ENZYME"/>
    <property type="match status" value="1"/>
</dbReference>
<evidence type="ECO:0000256" key="8">
    <source>
        <dbReference type="ARBA" id="ARBA00022801"/>
    </source>
</evidence>
<dbReference type="GO" id="GO:0004135">
    <property type="term" value="F:amylo-alpha-1,6-glucosidase activity"/>
    <property type="evidence" value="ECO:0007669"/>
    <property type="project" value="InterPro"/>
</dbReference>
<keyword evidence="10" id="KW-0326">Glycosidase</keyword>
<dbReference type="Proteomes" id="UP000266934">
    <property type="component" value="Chromosome"/>
</dbReference>
<dbReference type="KEGG" id="blag:BLTE_33320"/>
<organism evidence="16 17">
    <name type="scientific">Blastochloris tepida</name>
    <dbReference type="NCBI Taxonomy" id="2233851"/>
    <lineage>
        <taxon>Bacteria</taxon>
        <taxon>Pseudomonadati</taxon>
        <taxon>Pseudomonadota</taxon>
        <taxon>Alphaproteobacteria</taxon>
        <taxon>Hyphomicrobiales</taxon>
        <taxon>Blastochloridaceae</taxon>
        <taxon>Blastochloris</taxon>
    </lineage>
</organism>
<dbReference type="NCBIfam" id="TIGR02100">
    <property type="entry name" value="glgX_debranch"/>
    <property type="match status" value="1"/>
</dbReference>
<evidence type="ECO:0000256" key="1">
    <source>
        <dbReference type="ARBA" id="ARBA00000439"/>
    </source>
</evidence>
<dbReference type="Pfam" id="PF02446">
    <property type="entry name" value="Glyco_hydro_77"/>
    <property type="match status" value="1"/>
</dbReference>
<keyword evidence="6 13" id="KW-0328">Glycosyltransferase</keyword>
<evidence type="ECO:0000256" key="9">
    <source>
        <dbReference type="ARBA" id="ARBA00023277"/>
    </source>
</evidence>
<evidence type="ECO:0000256" key="6">
    <source>
        <dbReference type="ARBA" id="ARBA00022676"/>
    </source>
</evidence>
<evidence type="ECO:0000256" key="12">
    <source>
        <dbReference type="ARBA" id="ARBA00031501"/>
    </source>
</evidence>
<dbReference type="Gene3D" id="3.20.20.80">
    <property type="entry name" value="Glycosidases"/>
    <property type="match status" value="2"/>
</dbReference>
<keyword evidence="9 13" id="KW-0119">Carbohydrate metabolism</keyword>
<dbReference type="InterPro" id="IPR011837">
    <property type="entry name" value="Glycogen_debranch_GlgX"/>
</dbReference>
<dbReference type="Pfam" id="PF02922">
    <property type="entry name" value="CBM_48"/>
    <property type="match status" value="1"/>
</dbReference>
<sequence length="1343" mass="143744">MTPKRPPSPGLPPGRLGATFDADAAGVHFAVQSHHASRVTLCLFDAEGREEIGRVPMARDGDIHHAYVAGLKEGARYGLRAEGPFDPHRGFFFNPAKLLVDPYAVELDRRVVLAPSMRAHADEIGTISEVDSANDVPKAVLRAPPGPLRTPRPVIAPERRVIYEVLVRGFTMRHPDVPLAKRGTIAALAEPAILDHLKTLGVTTIELMPITAWIDERHLVPLGLTNAWGYSPIAFMAPDPRLAPGGLKEIRQTVEALHAAGFEVLLDMVFNHTGESDILGPSLSLRGLDGPTYFRLADDGELVNDTGCGNTLACDRPATLRLVVDSLRHWVLQAGVDGFRFDLAATLGRRADGFDPNHPLLAAIAADDVLGERVLIAEPWDVGPGGYQLGRFPKPFHEWNDRFRDDVRRFWRGDAGLTGLLATRLAGSSDVFQSSGRGPASGINFIACHDGFSLADTVAYERKHNLANGEGNRDGTDANNSWNNGVEGPTDDPAILARRRRDVRALLATLFVSRGTPMITAGDEFGRTQGGNNNAYAQDNATTWLDWQSADRELIAFTARLAAARSAHPALRENRFLTGRAIEPGGAPDVIWLAPSGLAMTTPEWQASDNRVLGLMLATADGLEPASRVVLWINGGSSDVAVVLPDAERERVWRELFDSAAAADASAPDVEGLSTTTVAARSVRLFAAVADAAPAPVRARRRAGVDPNVLGELAEAAGVERDWWGLDGIGRRASPDTLRAILAGMGFAVASTAQARESLAFLHARAAGAPRHAAPCHLPPALADDHKLYGLAAHLYALRHDGDAGIGDFETLGRIAESAGRMGAALVGVNPFHALFATDRSRASPYHPCDRRFLDPLYIDVACLPRMFESEAAQAALDAHAGAIAALAGGRHVDYPAVARIKDAVLRAAFETFDQRAETGRLPQALAVEYTRFVAEGGEALAGFALFQAIARAAGTTDRARWPAGLDSITGPGIAQARRDHAREIRFVLFEQWLADRQLARAAARGKASGLTLGLYRDLAVGSAPDGAETWTAPADFVSGVSVGAPPDPFSAAGQNWCVPPLNPFRLAETGCAAFRGLVAANMRHAGALRIDHAMSLTRLFFVPDGATPLEGTYVRYPFEDMLGVLSDESRAAHCLMVGEDLGTVPWGFRERTTEADMLGMRILLFERDGADFRLPARYSRTSVASFGTHDLPTFGGWLKGRDIEVDFALGRIDATGAERRRQERRTEFARLASMLVAAGWPTEPAWFEADTPPPALLAALHGGLASAASGLVLVQADDVAGELDALNVPGTDREQPNWCRRIGLSVEALEASPAMQAVVAALKGRLAPGNAAAGDGGWPPGR</sequence>
<protein>
    <recommendedName>
        <fullName evidence="5 13">4-alpha-glucanotransferase</fullName>
        <ecNumber evidence="4 13">2.4.1.25</ecNumber>
    </recommendedName>
    <alternativeName>
        <fullName evidence="11 13">Amylomaltase</fullName>
    </alternativeName>
    <alternativeName>
        <fullName evidence="12 13">Disproportionating enzyme</fullName>
    </alternativeName>
</protein>
<evidence type="ECO:0000256" key="5">
    <source>
        <dbReference type="ARBA" id="ARBA00020295"/>
    </source>
</evidence>
<dbReference type="CDD" id="cd11326">
    <property type="entry name" value="AmyAc_Glg_debranch"/>
    <property type="match status" value="1"/>
</dbReference>
<dbReference type="EMBL" id="AP018907">
    <property type="protein sequence ID" value="BBF94647.1"/>
    <property type="molecule type" value="Genomic_DNA"/>
</dbReference>
<feature type="domain" description="Glycosyl hydrolase family 13 catalytic" evidence="15">
    <location>
        <begin position="164"/>
        <end position="565"/>
    </location>
</feature>
<evidence type="ECO:0000256" key="11">
    <source>
        <dbReference type="ARBA" id="ARBA00031423"/>
    </source>
</evidence>
<dbReference type="SUPFAM" id="SSF51445">
    <property type="entry name" value="(Trans)glycosidases"/>
    <property type="match status" value="2"/>
</dbReference>
<evidence type="ECO:0000259" key="15">
    <source>
        <dbReference type="SMART" id="SM00642"/>
    </source>
</evidence>
<dbReference type="EC" id="2.4.1.25" evidence="4 13"/>
<dbReference type="InterPro" id="IPR044505">
    <property type="entry name" value="GlgX_Isoamylase_N_E_set"/>
</dbReference>
<dbReference type="InterPro" id="IPR004193">
    <property type="entry name" value="Glyco_hydro_13_N"/>
</dbReference>
<dbReference type="InterPro" id="IPR003385">
    <property type="entry name" value="Glyco_hydro_77"/>
</dbReference>
<gene>
    <name evidence="16" type="ORF">BLTE_33320</name>
</gene>
<dbReference type="SUPFAM" id="SSF51011">
    <property type="entry name" value="Glycosyl hydrolase domain"/>
    <property type="match status" value="1"/>
</dbReference>
<reference evidence="16 17" key="1">
    <citation type="submission" date="2018-08" db="EMBL/GenBank/DDBJ databases">
        <title>Complete genome sequencing of Blastochloris tepida GI.</title>
        <authorList>
            <person name="Tsukatani Y."/>
            <person name="Mori H."/>
        </authorList>
    </citation>
    <scope>NUCLEOTIDE SEQUENCE [LARGE SCALE GENOMIC DNA]</scope>
    <source>
        <strain evidence="16 17">GI</strain>
    </source>
</reference>
<evidence type="ECO:0000313" key="17">
    <source>
        <dbReference type="Proteomes" id="UP000266934"/>
    </source>
</evidence>
<dbReference type="SMART" id="SM00642">
    <property type="entry name" value="Aamy"/>
    <property type="match status" value="1"/>
</dbReference>
<dbReference type="Gene3D" id="2.60.40.10">
    <property type="entry name" value="Immunoglobulins"/>
    <property type="match status" value="1"/>
</dbReference>
<accession>A0A348G514</accession>
<evidence type="ECO:0000256" key="13">
    <source>
        <dbReference type="RuleBase" id="RU361207"/>
    </source>
</evidence>
<dbReference type="RefSeq" id="WP_126401718.1">
    <property type="nucleotide sequence ID" value="NZ_AP018907.1"/>
</dbReference>
<dbReference type="InterPro" id="IPR006047">
    <property type="entry name" value="GH13_cat_dom"/>
</dbReference>
<dbReference type="InterPro" id="IPR017853">
    <property type="entry name" value="GH"/>
</dbReference>
<evidence type="ECO:0000256" key="14">
    <source>
        <dbReference type="SAM" id="MobiDB-lite"/>
    </source>
</evidence>
<dbReference type="InterPro" id="IPR013783">
    <property type="entry name" value="Ig-like_fold"/>
</dbReference>
<dbReference type="InterPro" id="IPR013780">
    <property type="entry name" value="Glyco_hydro_b"/>
</dbReference>
<comment type="catalytic activity">
    <reaction evidence="1 13">
        <text>Transfers a segment of a (1-&gt;4)-alpha-D-glucan to a new position in an acceptor, which may be glucose or a (1-&gt;4)-alpha-D-glucan.</text>
        <dbReference type="EC" id="2.4.1.25"/>
    </reaction>
</comment>
<keyword evidence="17" id="KW-1185">Reference proteome</keyword>
<evidence type="ECO:0000256" key="3">
    <source>
        <dbReference type="ARBA" id="ARBA00008061"/>
    </source>
</evidence>
<dbReference type="GO" id="GO:0004134">
    <property type="term" value="F:4-alpha-glucanotransferase activity"/>
    <property type="evidence" value="ECO:0007669"/>
    <property type="project" value="UniProtKB-EC"/>
</dbReference>
<evidence type="ECO:0000256" key="7">
    <source>
        <dbReference type="ARBA" id="ARBA00022679"/>
    </source>
</evidence>
<comment type="similarity">
    <text evidence="3">Belongs to the glycosyl hydrolase 13 family.</text>
</comment>
<evidence type="ECO:0000256" key="4">
    <source>
        <dbReference type="ARBA" id="ARBA00012560"/>
    </source>
</evidence>
<evidence type="ECO:0000313" key="16">
    <source>
        <dbReference type="EMBL" id="BBF94647.1"/>
    </source>
</evidence>
<evidence type="ECO:0000256" key="10">
    <source>
        <dbReference type="ARBA" id="ARBA00023295"/>
    </source>
</evidence>
<dbReference type="OrthoDB" id="3236218at2"/>
<dbReference type="InterPro" id="IPR014756">
    <property type="entry name" value="Ig_E-set"/>
</dbReference>
<keyword evidence="8" id="KW-0378">Hydrolase</keyword>
<evidence type="ECO:0000256" key="2">
    <source>
        <dbReference type="ARBA" id="ARBA00005684"/>
    </source>
</evidence>
<dbReference type="SUPFAM" id="SSF81296">
    <property type="entry name" value="E set domains"/>
    <property type="match status" value="1"/>
</dbReference>
<dbReference type="NCBIfam" id="TIGR00217">
    <property type="entry name" value="malQ"/>
    <property type="match status" value="1"/>
</dbReference>
<dbReference type="GO" id="GO:0005980">
    <property type="term" value="P:glycogen catabolic process"/>
    <property type="evidence" value="ECO:0007669"/>
    <property type="project" value="InterPro"/>
</dbReference>
<feature type="region of interest" description="Disordered" evidence="14">
    <location>
        <begin position="466"/>
        <end position="491"/>
    </location>
</feature>